<dbReference type="AlphaFoldDB" id="A0A9K3GR74"/>
<accession>A0A9K3GR74</accession>
<keyword evidence="2" id="KW-1185">Reference proteome</keyword>
<comment type="caution">
    <text evidence="1">The sequence shown here is derived from an EMBL/GenBank/DDBJ whole genome shotgun (WGS) entry which is preliminary data.</text>
</comment>
<reference evidence="1 2" key="1">
    <citation type="journal article" date="2018" name="PLoS ONE">
        <title>The draft genome of Kipferlia bialata reveals reductive genome evolution in fornicate parasites.</title>
        <authorList>
            <person name="Tanifuji G."/>
            <person name="Takabayashi S."/>
            <person name="Kume K."/>
            <person name="Takagi M."/>
            <person name="Nakayama T."/>
            <person name="Kamikawa R."/>
            <person name="Inagaki Y."/>
            <person name="Hashimoto T."/>
        </authorList>
    </citation>
    <scope>NUCLEOTIDE SEQUENCE [LARGE SCALE GENOMIC DNA]</scope>
    <source>
        <strain evidence="1">NY0173</strain>
    </source>
</reference>
<sequence length="149" mass="16086">VDELYKWIGDSEDITSFRGRFIVFARTLGSVAFPVEVQACNFSTLNSLALDTSTTTGSASVLDSLPIHLAHQPTMVLGGVPHNVSILSHAVIRISQWLSAAVTQDLTPEALTLLDSGGLPSSSLEPVSEKDIQRLLFLRARLPLVTDDE</sequence>
<feature type="non-terminal residue" evidence="1">
    <location>
        <position position="149"/>
    </location>
</feature>
<protein>
    <submittedName>
        <fullName evidence="1">Uncharacterized protein</fullName>
    </submittedName>
</protein>
<organism evidence="1 2">
    <name type="scientific">Kipferlia bialata</name>
    <dbReference type="NCBI Taxonomy" id="797122"/>
    <lineage>
        <taxon>Eukaryota</taxon>
        <taxon>Metamonada</taxon>
        <taxon>Carpediemonas-like organisms</taxon>
        <taxon>Kipferlia</taxon>
    </lineage>
</organism>
<name>A0A9K3GR74_9EUKA</name>
<proteinExistence type="predicted"/>
<dbReference type="EMBL" id="BDIP01009063">
    <property type="protein sequence ID" value="GIQ92143.1"/>
    <property type="molecule type" value="Genomic_DNA"/>
</dbReference>
<gene>
    <name evidence="1" type="ORF">KIPB_015754</name>
</gene>
<feature type="non-terminal residue" evidence="1">
    <location>
        <position position="1"/>
    </location>
</feature>
<evidence type="ECO:0000313" key="2">
    <source>
        <dbReference type="Proteomes" id="UP000265618"/>
    </source>
</evidence>
<dbReference type="Proteomes" id="UP000265618">
    <property type="component" value="Unassembled WGS sequence"/>
</dbReference>
<evidence type="ECO:0000313" key="1">
    <source>
        <dbReference type="EMBL" id="GIQ92143.1"/>
    </source>
</evidence>